<reference evidence="3" key="2">
    <citation type="submission" date="2023-01" db="EMBL/GenBank/DDBJ databases">
        <authorList>
            <person name="Sun Q."/>
            <person name="Evtushenko L."/>
        </authorList>
    </citation>
    <scope>NUCLEOTIDE SEQUENCE</scope>
    <source>
        <strain evidence="3">VKM B-2555</strain>
    </source>
</reference>
<dbReference type="InterPro" id="IPR011049">
    <property type="entry name" value="Serralysin-like_metalloprot_C"/>
</dbReference>
<dbReference type="PANTHER" id="PTHR38340:SF1">
    <property type="entry name" value="S-LAYER PROTEIN"/>
    <property type="match status" value="1"/>
</dbReference>
<evidence type="ECO:0000256" key="2">
    <source>
        <dbReference type="ARBA" id="ARBA00022525"/>
    </source>
</evidence>
<dbReference type="InterPro" id="IPR050557">
    <property type="entry name" value="RTX_toxin/Mannuronan_C5-epim"/>
</dbReference>
<dbReference type="RefSeq" id="WP_271203834.1">
    <property type="nucleotide sequence ID" value="NZ_BSFK01000005.1"/>
</dbReference>
<proteinExistence type="predicted"/>
<dbReference type="GO" id="GO:0005576">
    <property type="term" value="C:extracellular region"/>
    <property type="evidence" value="ECO:0007669"/>
    <property type="project" value="UniProtKB-SubCell"/>
</dbReference>
<dbReference type="GO" id="GO:0005509">
    <property type="term" value="F:calcium ion binding"/>
    <property type="evidence" value="ECO:0007669"/>
    <property type="project" value="InterPro"/>
</dbReference>
<dbReference type="SUPFAM" id="SSF51120">
    <property type="entry name" value="beta-Roll"/>
    <property type="match status" value="4"/>
</dbReference>
<dbReference type="EMBL" id="BSFK01000005">
    <property type="protein sequence ID" value="GLK75903.1"/>
    <property type="molecule type" value="Genomic_DNA"/>
</dbReference>
<protein>
    <recommendedName>
        <fullName evidence="5">Hemolysin-type calcium-binding repeat-containing protein</fullName>
    </recommendedName>
</protein>
<dbReference type="PROSITE" id="PS00330">
    <property type="entry name" value="HEMOLYSIN_CALCIUM"/>
    <property type="match status" value="6"/>
</dbReference>
<dbReference type="PRINTS" id="PR00313">
    <property type="entry name" value="CABNDNGRPT"/>
</dbReference>
<gene>
    <name evidence="3" type="ORF">GCM10008171_11570</name>
</gene>
<name>A0A9W6JGM2_9HYPH</name>
<dbReference type="InterPro" id="IPR018511">
    <property type="entry name" value="Hemolysin-typ_Ca-bd_CS"/>
</dbReference>
<dbReference type="Gene3D" id="2.150.10.10">
    <property type="entry name" value="Serralysin-like metalloprotease, C-terminal"/>
    <property type="match status" value="4"/>
</dbReference>
<dbReference type="Proteomes" id="UP001143364">
    <property type="component" value="Unassembled WGS sequence"/>
</dbReference>
<sequence length="656" mass="66391">MQDVSPTSRGAFFDGRKLAVLETFFGTPFDALNGPNPIAQAAEPLENAWTGLLEGFLARLLYAGAMGDALAGSSAYSKAHDRFISLGGLDEVAAALTAAAPTAQGGAAVAQYWAGATPVLRQIARDAGFDLASDEYRAVEDGALATAGLAGFGDLLSAGVVRVASPPAPIAEDGVYAGGAGRDTVYLAGDRQAVYGEGGDDRLIVLASSSGSGDVIRLDGGAGNDTLLGGRGADRLDGGTGADTLYGGTGADTLYGGTGADTLYGGSGDDTYVIDAAGDRIVESRGGGVDTIRSAITIDLSRFAHVENAILTGAAAASLKGNALEGNDAANRIEGGDGDNRIYGSNAVNTLSGLEGDDELYGESGRDALFGGAGDDLLDGGSGRDTMIGGAGDDVYVVDDAGDRVTEVAKQGADEVQSSISYRLSVSIERLTLRGSDDIDGLGNTLANVIQGNSGANVLDGGAGADILIGDDGDDVYLVDNVGDVVIEAPDAGLDEVRSTLSYELGVGVENLRLQGTKALAGTGNELDNAIFGNAGANRLTGGLGSDALTGAGGADVFIWHDLAEFGGWDGDEIADFNRVQKDKIDISGLDAIAGTTRNDAFSFIAQTAFTKAGQIRFESLGDGLRVELNVDSDLSADASFILRGATTLAGADFLL</sequence>
<evidence type="ECO:0008006" key="5">
    <source>
        <dbReference type="Google" id="ProtNLM"/>
    </source>
</evidence>
<accession>A0A9W6JGM2</accession>
<evidence type="ECO:0000256" key="1">
    <source>
        <dbReference type="ARBA" id="ARBA00004613"/>
    </source>
</evidence>
<comment type="subcellular location">
    <subcellularLocation>
        <location evidence="1">Secreted</location>
    </subcellularLocation>
</comment>
<reference evidence="3" key="1">
    <citation type="journal article" date="2014" name="Int. J. Syst. Evol. Microbiol.">
        <title>Complete genome sequence of Corynebacterium casei LMG S-19264T (=DSM 44701T), isolated from a smear-ripened cheese.</title>
        <authorList>
            <consortium name="US DOE Joint Genome Institute (JGI-PGF)"/>
            <person name="Walter F."/>
            <person name="Albersmeier A."/>
            <person name="Kalinowski J."/>
            <person name="Ruckert C."/>
        </authorList>
    </citation>
    <scope>NUCLEOTIDE SEQUENCE</scope>
    <source>
        <strain evidence="3">VKM B-2555</strain>
    </source>
</reference>
<organism evidence="3 4">
    <name type="scientific">Methylopila jiangsuensis</name>
    <dbReference type="NCBI Taxonomy" id="586230"/>
    <lineage>
        <taxon>Bacteria</taxon>
        <taxon>Pseudomonadati</taxon>
        <taxon>Pseudomonadota</taxon>
        <taxon>Alphaproteobacteria</taxon>
        <taxon>Hyphomicrobiales</taxon>
        <taxon>Methylopilaceae</taxon>
        <taxon>Methylopila</taxon>
    </lineage>
</organism>
<dbReference type="PANTHER" id="PTHR38340">
    <property type="entry name" value="S-LAYER PROTEIN"/>
    <property type="match status" value="1"/>
</dbReference>
<keyword evidence="2" id="KW-0964">Secreted</keyword>
<dbReference type="Pfam" id="PF00353">
    <property type="entry name" value="HemolysinCabind"/>
    <property type="match status" value="6"/>
</dbReference>
<evidence type="ECO:0000313" key="4">
    <source>
        <dbReference type="Proteomes" id="UP001143364"/>
    </source>
</evidence>
<comment type="caution">
    <text evidence="3">The sequence shown here is derived from an EMBL/GenBank/DDBJ whole genome shotgun (WGS) entry which is preliminary data.</text>
</comment>
<dbReference type="AlphaFoldDB" id="A0A9W6JGM2"/>
<evidence type="ECO:0000313" key="3">
    <source>
        <dbReference type="EMBL" id="GLK75903.1"/>
    </source>
</evidence>
<dbReference type="InterPro" id="IPR001343">
    <property type="entry name" value="Hemolysn_Ca-bd"/>
</dbReference>
<keyword evidence="4" id="KW-1185">Reference proteome</keyword>